<gene>
    <name evidence="2" type="ORF">EV670_1882</name>
</gene>
<dbReference type="Proteomes" id="UP000293671">
    <property type="component" value="Unassembled WGS sequence"/>
</dbReference>
<feature type="chain" id="PRO_5020198578" description="Lipoprotein" evidence="1">
    <location>
        <begin position="21"/>
        <end position="141"/>
    </location>
</feature>
<dbReference type="OrthoDB" id="8907548at2"/>
<dbReference type="AlphaFoldDB" id="A0A4V2FUA3"/>
<keyword evidence="3" id="KW-1185">Reference proteome</keyword>
<sequence>MHRKLKITAAALSVLLSACAGLMVRQQDLDAWVGMPVEALDTHSFFITVPMVRTKTESGIEIRNYANGQNFGSCSGYGSAKVAGSWVNSSAFSNCSSGWVGCNNIFYIKEGRVVEYAPTGRCYTDSTVQPQERYKRLRAAG</sequence>
<accession>A0A4V2FUA3</accession>
<feature type="signal peptide" evidence="1">
    <location>
        <begin position="1"/>
        <end position="20"/>
    </location>
</feature>
<protein>
    <recommendedName>
        <fullName evidence="4">Lipoprotein</fullName>
    </recommendedName>
</protein>
<evidence type="ECO:0000313" key="3">
    <source>
        <dbReference type="Proteomes" id="UP000293671"/>
    </source>
</evidence>
<evidence type="ECO:0000256" key="1">
    <source>
        <dbReference type="SAM" id="SignalP"/>
    </source>
</evidence>
<dbReference type="EMBL" id="SHKP01000005">
    <property type="protein sequence ID" value="RZU01166.1"/>
    <property type="molecule type" value="Genomic_DNA"/>
</dbReference>
<proteinExistence type="predicted"/>
<keyword evidence="1" id="KW-0732">Signal</keyword>
<organism evidence="2 3">
    <name type="scientific">Rivibacter subsaxonicus</name>
    <dbReference type="NCBI Taxonomy" id="457575"/>
    <lineage>
        <taxon>Bacteria</taxon>
        <taxon>Pseudomonadati</taxon>
        <taxon>Pseudomonadota</taxon>
        <taxon>Betaproteobacteria</taxon>
        <taxon>Burkholderiales</taxon>
        <taxon>Rivibacter</taxon>
    </lineage>
</organism>
<reference evidence="2 3" key="1">
    <citation type="submission" date="2019-02" db="EMBL/GenBank/DDBJ databases">
        <title>Genomic Encyclopedia of Type Strains, Phase IV (KMG-IV): sequencing the most valuable type-strain genomes for metagenomic binning, comparative biology and taxonomic classification.</title>
        <authorList>
            <person name="Goeker M."/>
        </authorList>
    </citation>
    <scope>NUCLEOTIDE SEQUENCE [LARGE SCALE GENOMIC DNA]</scope>
    <source>
        <strain evidence="2 3">DSM 19570</strain>
    </source>
</reference>
<dbReference type="RefSeq" id="WP_130431574.1">
    <property type="nucleotide sequence ID" value="NZ_SHKP01000005.1"/>
</dbReference>
<evidence type="ECO:0000313" key="2">
    <source>
        <dbReference type="EMBL" id="RZU01166.1"/>
    </source>
</evidence>
<comment type="caution">
    <text evidence="2">The sequence shown here is derived from an EMBL/GenBank/DDBJ whole genome shotgun (WGS) entry which is preliminary data.</text>
</comment>
<dbReference type="PROSITE" id="PS51257">
    <property type="entry name" value="PROKAR_LIPOPROTEIN"/>
    <property type="match status" value="1"/>
</dbReference>
<name>A0A4V2FUA3_9BURK</name>
<evidence type="ECO:0008006" key="4">
    <source>
        <dbReference type="Google" id="ProtNLM"/>
    </source>
</evidence>